<dbReference type="EMBL" id="BNAT01000003">
    <property type="protein sequence ID" value="GHH83687.1"/>
    <property type="molecule type" value="Genomic_DNA"/>
</dbReference>
<dbReference type="Pfam" id="PF00535">
    <property type="entry name" value="Glycos_transf_2"/>
    <property type="match status" value="1"/>
</dbReference>
<dbReference type="GO" id="GO:0016740">
    <property type="term" value="F:transferase activity"/>
    <property type="evidence" value="ECO:0007669"/>
    <property type="project" value="UniProtKB-KW"/>
</dbReference>
<evidence type="ECO:0000259" key="3">
    <source>
        <dbReference type="Pfam" id="PF02709"/>
    </source>
</evidence>
<accession>A0A919GFS3</accession>
<dbReference type="InterPro" id="IPR050834">
    <property type="entry name" value="Glycosyltransf_2"/>
</dbReference>
<comment type="caution">
    <text evidence="4">The sequence shown here is derived from an EMBL/GenBank/DDBJ whole genome shotgun (WGS) entry which is preliminary data.</text>
</comment>
<dbReference type="Proteomes" id="UP000603227">
    <property type="component" value="Unassembled WGS sequence"/>
</dbReference>
<feature type="domain" description="Galactosyltransferase C-terminal" evidence="3">
    <location>
        <begin position="171"/>
        <end position="213"/>
    </location>
</feature>
<evidence type="ECO:0000313" key="5">
    <source>
        <dbReference type="Proteomes" id="UP000603227"/>
    </source>
</evidence>
<keyword evidence="1" id="KW-0808">Transferase</keyword>
<dbReference type="PANTHER" id="PTHR43685:SF2">
    <property type="entry name" value="GLYCOSYLTRANSFERASE 2-LIKE DOMAIN-CONTAINING PROTEIN"/>
    <property type="match status" value="1"/>
</dbReference>
<dbReference type="Gene3D" id="3.90.550.10">
    <property type="entry name" value="Spore Coat Polysaccharide Biosynthesis Protein SpsA, Chain A"/>
    <property type="match status" value="1"/>
</dbReference>
<protein>
    <recommendedName>
        <fullName evidence="6">Glycosyltransferase</fullName>
    </recommendedName>
</protein>
<reference evidence="4" key="1">
    <citation type="journal article" date="2014" name="Int. J. Syst. Evol. Microbiol.">
        <title>Complete genome sequence of Corynebacterium casei LMG S-19264T (=DSM 44701T), isolated from a smear-ripened cheese.</title>
        <authorList>
            <consortium name="US DOE Joint Genome Institute (JGI-PGF)"/>
            <person name="Walter F."/>
            <person name="Albersmeier A."/>
            <person name="Kalinowski J."/>
            <person name="Ruckert C."/>
        </authorList>
    </citation>
    <scope>NUCLEOTIDE SEQUENCE</scope>
    <source>
        <strain evidence="4">CGMCC 4.7403</strain>
    </source>
</reference>
<keyword evidence="5" id="KW-1185">Reference proteome</keyword>
<dbReference type="AlphaFoldDB" id="A0A919GFS3"/>
<proteinExistence type="predicted"/>
<reference evidence="4" key="2">
    <citation type="submission" date="2020-09" db="EMBL/GenBank/DDBJ databases">
        <authorList>
            <person name="Sun Q."/>
            <person name="Zhou Y."/>
        </authorList>
    </citation>
    <scope>NUCLEOTIDE SEQUENCE</scope>
    <source>
        <strain evidence="4">CGMCC 4.7403</strain>
    </source>
</reference>
<dbReference type="InterPro" id="IPR001173">
    <property type="entry name" value="Glyco_trans_2-like"/>
</dbReference>
<evidence type="ECO:0000313" key="4">
    <source>
        <dbReference type="EMBL" id="GHH83687.1"/>
    </source>
</evidence>
<dbReference type="Pfam" id="PF02709">
    <property type="entry name" value="Glyco_transf_7C"/>
    <property type="match status" value="1"/>
</dbReference>
<dbReference type="InterPro" id="IPR029044">
    <property type="entry name" value="Nucleotide-diphossugar_trans"/>
</dbReference>
<dbReference type="InterPro" id="IPR027791">
    <property type="entry name" value="Galactosyl_T_C"/>
</dbReference>
<name>A0A919GFS3_9ACTN</name>
<gene>
    <name evidence="4" type="ORF">GCM10017771_10910</name>
</gene>
<organism evidence="4 5">
    <name type="scientific">Streptomyces capitiformicae</name>
    <dbReference type="NCBI Taxonomy" id="2014920"/>
    <lineage>
        <taxon>Bacteria</taxon>
        <taxon>Bacillati</taxon>
        <taxon>Actinomycetota</taxon>
        <taxon>Actinomycetes</taxon>
        <taxon>Kitasatosporales</taxon>
        <taxon>Streptomycetaceae</taxon>
        <taxon>Streptomyces</taxon>
    </lineage>
</organism>
<dbReference type="PANTHER" id="PTHR43685">
    <property type="entry name" value="GLYCOSYLTRANSFERASE"/>
    <property type="match status" value="1"/>
</dbReference>
<dbReference type="CDD" id="cd00761">
    <property type="entry name" value="Glyco_tranf_GTA_type"/>
    <property type="match status" value="1"/>
</dbReference>
<dbReference type="SUPFAM" id="SSF53448">
    <property type="entry name" value="Nucleotide-diphospho-sugar transferases"/>
    <property type="match status" value="1"/>
</dbReference>
<feature type="domain" description="Glycosyltransferase 2-like" evidence="2">
    <location>
        <begin position="17"/>
        <end position="149"/>
    </location>
</feature>
<evidence type="ECO:0008006" key="6">
    <source>
        <dbReference type="Google" id="ProtNLM"/>
    </source>
</evidence>
<sequence length="353" mass="39192">MTEPAEPAEPAEVPELSVVVIVRDDPTAVRRLVASLGRGRQDTDAPYEVVVVDDGSAAPVAPGLAAAADDVPLVVVRRDGTGNRSAARSAGAARARGRYLAFLDADQEAPAHWVAEHLRWQRAFPAAVVVGHRRHRTTPDSPLWRPEVRTRVTAEYSENYRRIAAAWYLPFSCNLSVPAAVYDELGGYSDEFTGWGFEDHDFGYRAWAAGVPTVHNPHGWSWDFQHVVRTDAARVAEWEANRRTFLSRHPKPHAQAVALIDNYPTGERSSPGQEWLDSFRRFDDELRRIDSLPAPEPPVRTLTVLSPADADHVRRLLPAGEPLRIVDGLRDSGLALEIQRDALTHIEYHTVIP</sequence>
<dbReference type="RefSeq" id="WP_189781228.1">
    <property type="nucleotide sequence ID" value="NZ_BNAT01000003.1"/>
</dbReference>
<evidence type="ECO:0000259" key="2">
    <source>
        <dbReference type="Pfam" id="PF00535"/>
    </source>
</evidence>
<evidence type="ECO:0000256" key="1">
    <source>
        <dbReference type="ARBA" id="ARBA00022679"/>
    </source>
</evidence>